<dbReference type="InterPro" id="IPR024173">
    <property type="entry name" value="Pesterase_MJ0037-like"/>
</dbReference>
<dbReference type="STRING" id="1513793.SAMN06296036_11347"/>
<sequence>MSHHNIRRERRLPNGNMRIYLEDQAFELSTDRCIYWLDESWLILSDLHLGKDESFRYHGIPIPGEVGERDLDRLEANIKKFNPKRVVVAGDFIHHNSSLSTHIIRNFAKRRKSWECEFIVVEGNHDRHVPEFPMVWNVHRVYGSLIKSNVRLIHDLGEQHDPWNGLTISGHLHPVVSVDLGLTQLILPCYYLQGSSLVLPAFTSFSTGAKVEPLDHERAYVATRRKVLERRDLGSVQPS</sequence>
<gene>
    <name evidence="2" type="ORF">SAMN06296036_11347</name>
</gene>
<organism evidence="2 3">
    <name type="scientific">Pseudobacteriovorax antillogorgiicola</name>
    <dbReference type="NCBI Taxonomy" id="1513793"/>
    <lineage>
        <taxon>Bacteria</taxon>
        <taxon>Pseudomonadati</taxon>
        <taxon>Bdellovibrionota</taxon>
        <taxon>Oligoflexia</taxon>
        <taxon>Oligoflexales</taxon>
        <taxon>Pseudobacteriovoracaceae</taxon>
        <taxon>Pseudobacteriovorax</taxon>
    </lineage>
</organism>
<dbReference type="PIRSF" id="PIRSF000887">
    <property type="entry name" value="Pesterase_MJ0037"/>
    <property type="match status" value="1"/>
</dbReference>
<dbReference type="RefSeq" id="WP_132321054.1">
    <property type="nucleotide sequence ID" value="NZ_FWZT01000013.1"/>
</dbReference>
<dbReference type="AlphaFoldDB" id="A0A1Y6C428"/>
<proteinExistence type="predicted"/>
<dbReference type="EMBL" id="FWZT01000013">
    <property type="protein sequence ID" value="SMF43063.1"/>
    <property type="molecule type" value="Genomic_DNA"/>
</dbReference>
<dbReference type="Gene3D" id="3.60.21.10">
    <property type="match status" value="1"/>
</dbReference>
<dbReference type="GO" id="GO:0016787">
    <property type="term" value="F:hydrolase activity"/>
    <property type="evidence" value="ECO:0007669"/>
    <property type="project" value="InterPro"/>
</dbReference>
<evidence type="ECO:0000313" key="2">
    <source>
        <dbReference type="EMBL" id="SMF43063.1"/>
    </source>
</evidence>
<name>A0A1Y6C428_9BACT</name>
<feature type="domain" description="Calcineurin-like phosphoesterase" evidence="1">
    <location>
        <begin position="42"/>
        <end position="138"/>
    </location>
</feature>
<dbReference type="Proteomes" id="UP000192907">
    <property type="component" value="Unassembled WGS sequence"/>
</dbReference>
<dbReference type="PANTHER" id="PTHR39323:SF1">
    <property type="entry name" value="BLR1149 PROTEIN"/>
    <property type="match status" value="1"/>
</dbReference>
<dbReference type="Pfam" id="PF00149">
    <property type="entry name" value="Metallophos"/>
    <property type="match status" value="1"/>
</dbReference>
<accession>A0A1Y6C428</accession>
<dbReference type="SUPFAM" id="SSF56300">
    <property type="entry name" value="Metallo-dependent phosphatases"/>
    <property type="match status" value="1"/>
</dbReference>
<dbReference type="PANTHER" id="PTHR39323">
    <property type="entry name" value="BLR1149 PROTEIN"/>
    <property type="match status" value="1"/>
</dbReference>
<dbReference type="OrthoDB" id="9795838at2"/>
<evidence type="ECO:0000313" key="3">
    <source>
        <dbReference type="Proteomes" id="UP000192907"/>
    </source>
</evidence>
<dbReference type="NCBIfam" id="TIGR04123">
    <property type="entry name" value="P_estr_lig_assc"/>
    <property type="match status" value="1"/>
</dbReference>
<protein>
    <submittedName>
        <fullName evidence="2">Putative phosphoesterase</fullName>
    </submittedName>
</protein>
<reference evidence="3" key="1">
    <citation type="submission" date="2017-04" db="EMBL/GenBank/DDBJ databases">
        <authorList>
            <person name="Varghese N."/>
            <person name="Submissions S."/>
        </authorList>
    </citation>
    <scope>NUCLEOTIDE SEQUENCE [LARGE SCALE GENOMIC DNA]</scope>
    <source>
        <strain evidence="3">RKEM611</strain>
    </source>
</reference>
<dbReference type="InterPro" id="IPR029052">
    <property type="entry name" value="Metallo-depent_PP-like"/>
</dbReference>
<dbReference type="InterPro" id="IPR026336">
    <property type="entry name" value="PdeM-like"/>
</dbReference>
<evidence type="ECO:0000259" key="1">
    <source>
        <dbReference type="Pfam" id="PF00149"/>
    </source>
</evidence>
<keyword evidence="3" id="KW-1185">Reference proteome</keyword>
<dbReference type="InterPro" id="IPR004843">
    <property type="entry name" value="Calcineurin-like_PHP"/>
</dbReference>